<evidence type="ECO:0000256" key="1">
    <source>
        <dbReference type="SAM" id="SignalP"/>
    </source>
</evidence>
<accession>A0AAF3FV25</accession>
<organism evidence="2 3">
    <name type="scientific">Mesorhabditis belari</name>
    <dbReference type="NCBI Taxonomy" id="2138241"/>
    <lineage>
        <taxon>Eukaryota</taxon>
        <taxon>Metazoa</taxon>
        <taxon>Ecdysozoa</taxon>
        <taxon>Nematoda</taxon>
        <taxon>Chromadorea</taxon>
        <taxon>Rhabditida</taxon>
        <taxon>Rhabditina</taxon>
        <taxon>Rhabditomorpha</taxon>
        <taxon>Rhabditoidea</taxon>
        <taxon>Rhabditidae</taxon>
        <taxon>Mesorhabditinae</taxon>
        <taxon>Mesorhabditis</taxon>
    </lineage>
</organism>
<protein>
    <submittedName>
        <fullName evidence="3">Uncharacterized protein</fullName>
    </submittedName>
</protein>
<name>A0AAF3FV25_9BILA</name>
<feature type="signal peptide" evidence="1">
    <location>
        <begin position="1"/>
        <end position="16"/>
    </location>
</feature>
<evidence type="ECO:0000313" key="2">
    <source>
        <dbReference type="Proteomes" id="UP000887575"/>
    </source>
</evidence>
<sequence>MRTVICLLAVVVVAFGASIDGVKNEKLVNVEEVGKVCPRCVEEKKVEPIVEKCGPRCIEKKMKEAAAVVDVQACGPRCMEEKGLVGKCGPRCIEKLSLPKVKACGPPKCN</sequence>
<keyword evidence="2" id="KW-1185">Reference proteome</keyword>
<feature type="chain" id="PRO_5042203536" evidence="1">
    <location>
        <begin position="17"/>
        <end position="110"/>
    </location>
</feature>
<keyword evidence="1" id="KW-0732">Signal</keyword>
<evidence type="ECO:0000313" key="3">
    <source>
        <dbReference type="WBParaSite" id="MBELARI_LOCUS9804"/>
    </source>
</evidence>
<dbReference type="AlphaFoldDB" id="A0AAF3FV25"/>
<dbReference type="WBParaSite" id="MBELARI_LOCUS9804">
    <property type="protein sequence ID" value="MBELARI_LOCUS9804"/>
    <property type="gene ID" value="MBELARI_LOCUS9804"/>
</dbReference>
<dbReference type="Proteomes" id="UP000887575">
    <property type="component" value="Unassembled WGS sequence"/>
</dbReference>
<reference evidence="3" key="1">
    <citation type="submission" date="2024-02" db="UniProtKB">
        <authorList>
            <consortium name="WormBaseParasite"/>
        </authorList>
    </citation>
    <scope>IDENTIFICATION</scope>
</reference>
<proteinExistence type="predicted"/>